<dbReference type="EMBL" id="JAUTXU010000064">
    <property type="protein sequence ID" value="KAK3713248.1"/>
    <property type="molecule type" value="Genomic_DNA"/>
</dbReference>
<evidence type="ECO:0000313" key="1">
    <source>
        <dbReference type="EMBL" id="KAK3713248.1"/>
    </source>
</evidence>
<reference evidence="1" key="1">
    <citation type="submission" date="2023-07" db="EMBL/GenBank/DDBJ databases">
        <title>Black Yeasts Isolated from many extreme environments.</title>
        <authorList>
            <person name="Coleine C."/>
            <person name="Stajich J.E."/>
            <person name="Selbmann L."/>
        </authorList>
    </citation>
    <scope>NUCLEOTIDE SEQUENCE</scope>
    <source>
        <strain evidence="1">CCFEE 5714</strain>
    </source>
</reference>
<proteinExistence type="predicted"/>
<gene>
    <name evidence="1" type="ORF">LTR37_008681</name>
</gene>
<sequence>MDGTKWPAVIGLVIGTVCLSRTVPTTFAFDKPLLSYSVLLASAALPILAVVRWLKRREGRWASKDGGQQYDALPLDEVGHDASVQPSPNQTNAVEDERYPSSQRKLRLISLALIGTICVRAEIFRNVLANTQCNVLTWEPLLPFLFAAWDYYTLYRHTQKPAYDDPHSSVYDALEQRAVRSQFRYLVTVGLVSFGGLLAIATIRSPASTYICAVTLSNRWLVPFLQRIGTGLDVAIAYCITQLLHERDWRPAGPGQRSVATGLETIASAIVRAAQISMAWFSLLGVIHMIAAAKPQERTRMLELPGYYIWSLLKLEFLFCMTSICALLAMFHVGLTSVSIITTFVSICTLTTDYAWNNPLAFPPSHSGPGFFATCIAMLGFATYLHLETLEHKTFGNHPALFTKKVSSWLYLTLLILFFIRAALWASQSNSVNYHPIDLLMYDAQFAHEAYIKQASSSTNLAEAVQNYKERYNRHPPPGFDHWYRYATSRHSIINDDYDSIERDILPFYALEPDEVRHRTWQLIANEWHDATGISIRSGKVEVIGRVWDTHKWMVEGLMRMIGQFAEWLPDMDLAFNVNDEPRISVPYADIEQMLLVGHLVGHYMAAGTLEEKPRNAFTDNRAQQWEPISEEKPAEKIMQELSWQRTFHEFAAASCPPSSTARSHRLWNRGSLCTSCAAPHSIGAFLANWTKAADICHQPDLADLHGIFTSPSAARVTHKIYPIFSQSKVNGFNDILYPSAWNWLGKAEYAPTEELQDPEYKGKETTLFWRGATSEGMSPDRGQWKGMARQRFLHNLNDINVGGATQAILLPSGSNHTSSLKDASLDQQKISLAYRLIPISDLTAQIKTDVHFAGNRFTRCWDIDCPQQAREFGLEATTPFQQHWRYKFLLDLDGAGFSGRFLPFLQSRSLPFKAAVIREWWDDRVTAWWHFVPLDVRGHGVWATLAYFAGWDGGQGMRWRSHEAQGEKIAGQGRELAQKVLRKEDMEIYFFRLLLEWGRVTDDWREEIGFDA</sequence>
<dbReference type="Proteomes" id="UP001281147">
    <property type="component" value="Unassembled WGS sequence"/>
</dbReference>
<keyword evidence="2" id="KW-1185">Reference proteome</keyword>
<name>A0ACC3NAG9_9PEZI</name>
<accession>A0ACC3NAG9</accession>
<organism evidence="1 2">
    <name type="scientific">Vermiconidia calcicola</name>
    <dbReference type="NCBI Taxonomy" id="1690605"/>
    <lineage>
        <taxon>Eukaryota</taxon>
        <taxon>Fungi</taxon>
        <taxon>Dikarya</taxon>
        <taxon>Ascomycota</taxon>
        <taxon>Pezizomycotina</taxon>
        <taxon>Dothideomycetes</taxon>
        <taxon>Dothideomycetidae</taxon>
        <taxon>Mycosphaerellales</taxon>
        <taxon>Extremaceae</taxon>
        <taxon>Vermiconidia</taxon>
    </lineage>
</organism>
<comment type="caution">
    <text evidence="1">The sequence shown here is derived from an EMBL/GenBank/DDBJ whole genome shotgun (WGS) entry which is preliminary data.</text>
</comment>
<protein>
    <submittedName>
        <fullName evidence="1">Uncharacterized protein</fullName>
    </submittedName>
</protein>
<evidence type="ECO:0000313" key="2">
    <source>
        <dbReference type="Proteomes" id="UP001281147"/>
    </source>
</evidence>